<evidence type="ECO:0000256" key="5">
    <source>
        <dbReference type="SAM" id="Phobius"/>
    </source>
</evidence>
<protein>
    <recommendedName>
        <fullName evidence="8">CvpA family protein</fullName>
    </recommendedName>
</protein>
<dbReference type="InterPro" id="IPR003825">
    <property type="entry name" value="Colicin-V_CvpA"/>
</dbReference>
<reference evidence="6 7" key="1">
    <citation type="journal article" date="2019" name="Emerg. Microbes Infect.">
        <title>Comprehensive subspecies identification of 175 nontuberculous mycobacteria species based on 7547 genomic profiles.</title>
        <authorList>
            <person name="Matsumoto Y."/>
            <person name="Kinjo T."/>
            <person name="Motooka D."/>
            <person name="Nabeya D."/>
            <person name="Jung N."/>
            <person name="Uechi K."/>
            <person name="Horii T."/>
            <person name="Iida T."/>
            <person name="Fujita J."/>
            <person name="Nakamura S."/>
        </authorList>
    </citation>
    <scope>NUCLEOTIDE SEQUENCE [LARGE SCALE GENOMIC DNA]</scope>
    <source>
        <strain evidence="6 7">JCM 13392</strain>
    </source>
</reference>
<evidence type="ECO:0000256" key="3">
    <source>
        <dbReference type="ARBA" id="ARBA00022989"/>
    </source>
</evidence>
<comment type="caution">
    <text evidence="6">The sequence shown here is derived from an EMBL/GenBank/DDBJ whole genome shotgun (WGS) entry which is preliminary data.</text>
</comment>
<dbReference type="Pfam" id="PF02674">
    <property type="entry name" value="Colicin_V"/>
    <property type="match status" value="1"/>
</dbReference>
<feature type="transmembrane region" description="Helical" evidence="5">
    <location>
        <begin position="30"/>
        <end position="51"/>
    </location>
</feature>
<accession>A0A7I9WXR6</accession>
<evidence type="ECO:0000313" key="7">
    <source>
        <dbReference type="Proteomes" id="UP000465241"/>
    </source>
</evidence>
<dbReference type="EMBL" id="BLKT01000003">
    <property type="protein sequence ID" value="GFG62441.1"/>
    <property type="molecule type" value="Genomic_DNA"/>
</dbReference>
<keyword evidence="7" id="KW-1185">Reference proteome</keyword>
<proteinExistence type="predicted"/>
<feature type="transmembrane region" description="Helical" evidence="5">
    <location>
        <begin position="63"/>
        <end position="86"/>
    </location>
</feature>
<organism evidence="6 7">
    <name type="scientific">Mycolicibacterium murale</name>
    <dbReference type="NCBI Taxonomy" id="182220"/>
    <lineage>
        <taxon>Bacteria</taxon>
        <taxon>Bacillati</taxon>
        <taxon>Actinomycetota</taxon>
        <taxon>Actinomycetes</taxon>
        <taxon>Mycobacteriales</taxon>
        <taxon>Mycobacteriaceae</taxon>
        <taxon>Mycolicibacterium</taxon>
    </lineage>
</organism>
<evidence type="ECO:0000256" key="1">
    <source>
        <dbReference type="ARBA" id="ARBA00004141"/>
    </source>
</evidence>
<feature type="transmembrane region" description="Helical" evidence="5">
    <location>
        <begin position="6"/>
        <end position="23"/>
    </location>
</feature>
<comment type="subcellular location">
    <subcellularLocation>
        <location evidence="1">Membrane</location>
        <topology evidence="1">Multi-pass membrane protein</topology>
    </subcellularLocation>
</comment>
<evidence type="ECO:0000256" key="2">
    <source>
        <dbReference type="ARBA" id="ARBA00022692"/>
    </source>
</evidence>
<dbReference type="AlphaFoldDB" id="A0A7I9WXR6"/>
<gene>
    <name evidence="6" type="ORF">MMUR_65770</name>
</gene>
<name>A0A7I9WXR6_9MYCO</name>
<dbReference type="Proteomes" id="UP000465241">
    <property type="component" value="Unassembled WGS sequence"/>
</dbReference>
<keyword evidence="3 5" id="KW-1133">Transmembrane helix</keyword>
<keyword evidence="4 5" id="KW-0472">Membrane</keyword>
<feature type="transmembrane region" description="Helical" evidence="5">
    <location>
        <begin position="98"/>
        <end position="120"/>
    </location>
</feature>
<keyword evidence="2 5" id="KW-0812">Transmembrane</keyword>
<dbReference type="GO" id="GO:0016020">
    <property type="term" value="C:membrane"/>
    <property type="evidence" value="ECO:0007669"/>
    <property type="project" value="UniProtKB-SubCell"/>
</dbReference>
<evidence type="ECO:0000313" key="6">
    <source>
        <dbReference type="EMBL" id="GFG62441.1"/>
    </source>
</evidence>
<dbReference type="GO" id="GO:0009403">
    <property type="term" value="P:toxin biosynthetic process"/>
    <property type="evidence" value="ECO:0007669"/>
    <property type="project" value="InterPro"/>
</dbReference>
<sequence>MNPSQWLDIAVVALAFIAAVSGWRSGALGSVMSFIGVILGAVAGVLLAPHLVNHIDGARTKLFAALFLILALVVVGEVAGVVLGRAVRGAVRNPAVRLVDSLIGVGLQVIVVMVAAWLLATR</sequence>
<evidence type="ECO:0008006" key="8">
    <source>
        <dbReference type="Google" id="ProtNLM"/>
    </source>
</evidence>
<evidence type="ECO:0000256" key="4">
    <source>
        <dbReference type="ARBA" id="ARBA00023136"/>
    </source>
</evidence>